<evidence type="ECO:0000313" key="6">
    <source>
        <dbReference type="Proteomes" id="UP000540685"/>
    </source>
</evidence>
<dbReference type="PANTHER" id="PTHR11941">
    <property type="entry name" value="ENOYL-COA HYDRATASE-RELATED"/>
    <property type="match status" value="1"/>
</dbReference>
<dbReference type="SUPFAM" id="SSF52096">
    <property type="entry name" value="ClpP/crotonase"/>
    <property type="match status" value="1"/>
</dbReference>
<comment type="similarity">
    <text evidence="1">Belongs to the enoyl-CoA hydratase/isomerase family.</text>
</comment>
<feature type="region of interest" description="Disordered" evidence="4">
    <location>
        <begin position="255"/>
        <end position="312"/>
    </location>
</feature>
<proteinExistence type="inferred from homology"/>
<evidence type="ECO:0000256" key="2">
    <source>
        <dbReference type="ARBA" id="ARBA00023098"/>
    </source>
</evidence>
<dbReference type="CDD" id="cd06558">
    <property type="entry name" value="crotonase-like"/>
    <property type="match status" value="1"/>
</dbReference>
<evidence type="ECO:0000256" key="3">
    <source>
        <dbReference type="ARBA" id="ARBA00023239"/>
    </source>
</evidence>
<dbReference type="Pfam" id="PF00378">
    <property type="entry name" value="ECH_1"/>
    <property type="match status" value="1"/>
</dbReference>
<sequence>MTDYLGRGRHMGVSSTERHGIRVITVDFPPVNALPAAGWRELADAVDEAGAAPGTRVVVLRAEGRGFNAGVDIKEMRRTPGFEALLRANRGCHAAFKAIYECAVPVVAAVQGFCLGGGVGLVGNADTIVASDDAYFGVPEVDRGALGAATHLSRLVPPHLLRTLYYTGRTITARQLAGYGSVLEVVPRAGLDDAAMAVAGEIAAKDTAVIRAAKEALNGIDPIDVNRSYRFEQGFTFELNLAGVSDRLRAAFSTGAASSTPSSAPAASPAPAPPRSARAPAAGTPRRDDDAGRAQVPGGPKPPTEAGPSLHA</sequence>
<organism evidence="5 6">
    <name type="scientific">Streptosporangium becharense</name>
    <dbReference type="NCBI Taxonomy" id="1816182"/>
    <lineage>
        <taxon>Bacteria</taxon>
        <taxon>Bacillati</taxon>
        <taxon>Actinomycetota</taxon>
        <taxon>Actinomycetes</taxon>
        <taxon>Streptosporangiales</taxon>
        <taxon>Streptosporangiaceae</taxon>
        <taxon>Streptosporangium</taxon>
    </lineage>
</organism>
<keyword evidence="3 5" id="KW-0456">Lyase</keyword>
<name>A0A7W9MEJ7_9ACTN</name>
<keyword evidence="6" id="KW-1185">Reference proteome</keyword>
<protein>
    <submittedName>
        <fullName evidence="5">Enoyl-CoA hydratase</fullName>
        <ecNumber evidence="5">4.2.1.17</ecNumber>
    </submittedName>
</protein>
<comment type="caution">
    <text evidence="5">The sequence shown here is derived from an EMBL/GenBank/DDBJ whole genome shotgun (WGS) entry which is preliminary data.</text>
</comment>
<dbReference type="GO" id="GO:0004300">
    <property type="term" value="F:enoyl-CoA hydratase activity"/>
    <property type="evidence" value="ECO:0007669"/>
    <property type="project" value="UniProtKB-EC"/>
</dbReference>
<dbReference type="EC" id="4.2.1.17" evidence="5"/>
<dbReference type="NCBIfam" id="NF005925">
    <property type="entry name" value="PRK07938.1"/>
    <property type="match status" value="1"/>
</dbReference>
<accession>A0A7W9MEJ7</accession>
<feature type="compositionally biased region" description="Low complexity" evidence="4">
    <location>
        <begin position="275"/>
        <end position="284"/>
    </location>
</feature>
<dbReference type="Gene3D" id="3.90.226.10">
    <property type="entry name" value="2-enoyl-CoA Hydratase, Chain A, domain 1"/>
    <property type="match status" value="1"/>
</dbReference>
<evidence type="ECO:0000313" key="5">
    <source>
        <dbReference type="EMBL" id="MBB5817394.1"/>
    </source>
</evidence>
<dbReference type="EMBL" id="JACHMP010000001">
    <property type="protein sequence ID" value="MBB5817394.1"/>
    <property type="molecule type" value="Genomic_DNA"/>
</dbReference>
<evidence type="ECO:0000256" key="1">
    <source>
        <dbReference type="ARBA" id="ARBA00005254"/>
    </source>
</evidence>
<feature type="compositionally biased region" description="Low complexity" evidence="4">
    <location>
        <begin position="255"/>
        <end position="267"/>
    </location>
</feature>
<keyword evidence="2" id="KW-0443">Lipid metabolism</keyword>
<gene>
    <name evidence="5" type="ORF">F4562_000456</name>
</gene>
<dbReference type="AlphaFoldDB" id="A0A7W9MEJ7"/>
<dbReference type="Proteomes" id="UP000540685">
    <property type="component" value="Unassembled WGS sequence"/>
</dbReference>
<dbReference type="PANTHER" id="PTHR11941:SF169">
    <property type="entry name" value="(7AS)-7A-METHYL-1,5-DIOXO-2,3,5,6,7,7A-HEXAHYDRO-1H-INDENE-CARBOXYL-COA HYDROLASE"/>
    <property type="match status" value="1"/>
</dbReference>
<dbReference type="InterPro" id="IPR029045">
    <property type="entry name" value="ClpP/crotonase-like_dom_sf"/>
</dbReference>
<evidence type="ECO:0000256" key="4">
    <source>
        <dbReference type="SAM" id="MobiDB-lite"/>
    </source>
</evidence>
<dbReference type="InterPro" id="IPR001753">
    <property type="entry name" value="Enoyl-CoA_hydra/iso"/>
</dbReference>
<dbReference type="GO" id="GO:0006635">
    <property type="term" value="P:fatty acid beta-oxidation"/>
    <property type="evidence" value="ECO:0007669"/>
    <property type="project" value="TreeGrafter"/>
</dbReference>
<reference evidence="5 6" key="1">
    <citation type="submission" date="2020-08" db="EMBL/GenBank/DDBJ databases">
        <title>Sequencing the genomes of 1000 actinobacteria strains.</title>
        <authorList>
            <person name="Klenk H.-P."/>
        </authorList>
    </citation>
    <scope>NUCLEOTIDE SEQUENCE [LARGE SCALE GENOMIC DNA]</scope>
    <source>
        <strain evidence="5 6">DSM 46887</strain>
    </source>
</reference>